<evidence type="ECO:0000313" key="1">
    <source>
        <dbReference type="EMBL" id="PHX53189.1"/>
    </source>
</evidence>
<organism evidence="1 2">
    <name type="scientific">Tychonema bourrellyi FEM_GT703</name>
    <dbReference type="NCBI Taxonomy" id="2040638"/>
    <lineage>
        <taxon>Bacteria</taxon>
        <taxon>Bacillati</taxon>
        <taxon>Cyanobacteriota</taxon>
        <taxon>Cyanophyceae</taxon>
        <taxon>Oscillatoriophycideae</taxon>
        <taxon>Oscillatoriales</taxon>
        <taxon>Microcoleaceae</taxon>
        <taxon>Tychonema</taxon>
    </lineage>
</organism>
<keyword evidence="2" id="KW-1185">Reference proteome</keyword>
<name>A0A2G4EUH2_9CYAN</name>
<sequence length="62" mass="7047">MRRHLKSTNQIDNLVATHPTNVSVGSKLGGAFGTRKYLEFETNNVDLWVEKLVYMLAQIPMI</sequence>
<evidence type="ECO:0000313" key="2">
    <source>
        <dbReference type="Proteomes" id="UP000226442"/>
    </source>
</evidence>
<comment type="caution">
    <text evidence="1">The sequence shown here is derived from an EMBL/GenBank/DDBJ whole genome shotgun (WGS) entry which is preliminary data.</text>
</comment>
<proteinExistence type="predicted"/>
<protein>
    <submittedName>
        <fullName evidence="1">Uncharacterized protein</fullName>
    </submittedName>
</protein>
<gene>
    <name evidence="1" type="ORF">CP500_022810</name>
</gene>
<dbReference type="Proteomes" id="UP000226442">
    <property type="component" value="Unassembled WGS sequence"/>
</dbReference>
<dbReference type="EMBL" id="NXIB02000247">
    <property type="protein sequence ID" value="PHX53189.1"/>
    <property type="molecule type" value="Genomic_DNA"/>
</dbReference>
<dbReference type="AlphaFoldDB" id="A0A2G4EUH2"/>
<reference evidence="1" key="1">
    <citation type="submission" date="2017-10" db="EMBL/GenBank/DDBJ databases">
        <title>Draft genome sequence of the planktic cyanobacteria Tychonema bourrellyi isolated from alpine lentic freshwater.</title>
        <authorList>
            <person name="Tett A."/>
            <person name="Armanini F."/>
            <person name="Asnicar F."/>
            <person name="Boscaini A."/>
            <person name="Pasolli E."/>
            <person name="Zolfo M."/>
            <person name="Donati C."/>
            <person name="Salmaso N."/>
            <person name="Segata N."/>
        </authorList>
    </citation>
    <scope>NUCLEOTIDE SEQUENCE</scope>
    <source>
        <strain evidence="1">FEM_GT703</strain>
    </source>
</reference>
<accession>A0A2G4EUH2</accession>